<dbReference type="Pfam" id="PF16077">
    <property type="entry name" value="Spaetzle"/>
    <property type="match status" value="1"/>
</dbReference>
<reference evidence="3" key="2">
    <citation type="submission" date="2022-10" db="EMBL/GenBank/DDBJ databases">
        <authorList>
            <consortium name="ENA_rothamsted_submissions"/>
            <consortium name="culmorum"/>
            <person name="King R."/>
        </authorList>
    </citation>
    <scope>NUCLEOTIDE SEQUENCE</scope>
</reference>
<dbReference type="InterPro" id="IPR029034">
    <property type="entry name" value="Cystine-knot_cytokine"/>
</dbReference>
<dbReference type="SUPFAM" id="SSF57501">
    <property type="entry name" value="Cystine-knot cytokines"/>
    <property type="match status" value="1"/>
</dbReference>
<gene>
    <name evidence="3" type="ORF">CHIRRI_LOCUS1584</name>
</gene>
<dbReference type="OrthoDB" id="7798552at2759"/>
<dbReference type="Gene3D" id="2.10.90.10">
    <property type="entry name" value="Cystine-knot cytokines"/>
    <property type="match status" value="1"/>
</dbReference>
<feature type="signal peptide" evidence="1">
    <location>
        <begin position="1"/>
        <end position="25"/>
    </location>
</feature>
<accession>A0A9N9WP13</accession>
<dbReference type="EMBL" id="OU895877">
    <property type="protein sequence ID" value="CAG9798602.1"/>
    <property type="molecule type" value="Genomic_DNA"/>
</dbReference>
<sequence length="170" mass="19600">MHKQRMLSTLLFYSMLTVLIKSVNLATIPESNNLSSSEEDQKAECPEISFKFGHKDSSSDDYETTQLCKSVKKQINPNDLARERGYDVEDDKRFSQLIEVEECENVGLPCSYILPFKKTICKQKYMKIQLKVVNKEEKMSAYEDFDIPSNCECVFLYSKLPDIGSLKQLN</sequence>
<keyword evidence="4" id="KW-1185">Reference proteome</keyword>
<evidence type="ECO:0000313" key="3">
    <source>
        <dbReference type="EMBL" id="CAG9798602.1"/>
    </source>
</evidence>
<feature type="chain" id="PRO_5040280666" description="Spaetzle domain-containing protein" evidence="1">
    <location>
        <begin position="26"/>
        <end position="170"/>
    </location>
</feature>
<reference evidence="3" key="1">
    <citation type="submission" date="2022-01" db="EMBL/GenBank/DDBJ databases">
        <authorList>
            <person name="King R."/>
        </authorList>
    </citation>
    <scope>NUCLEOTIDE SEQUENCE</scope>
</reference>
<dbReference type="AlphaFoldDB" id="A0A9N9WP13"/>
<dbReference type="Proteomes" id="UP001153620">
    <property type="component" value="Chromosome 1"/>
</dbReference>
<evidence type="ECO:0000313" key="4">
    <source>
        <dbReference type="Proteomes" id="UP001153620"/>
    </source>
</evidence>
<feature type="domain" description="Spaetzle" evidence="2">
    <location>
        <begin position="66"/>
        <end position="154"/>
    </location>
</feature>
<name>A0A9N9WP13_9DIPT</name>
<keyword evidence="1" id="KW-0732">Signal</keyword>
<evidence type="ECO:0000259" key="2">
    <source>
        <dbReference type="Pfam" id="PF16077"/>
    </source>
</evidence>
<evidence type="ECO:0000256" key="1">
    <source>
        <dbReference type="SAM" id="SignalP"/>
    </source>
</evidence>
<protein>
    <recommendedName>
        <fullName evidence="2">Spaetzle domain-containing protein</fullName>
    </recommendedName>
</protein>
<dbReference type="InterPro" id="IPR032104">
    <property type="entry name" value="Spaetzle"/>
</dbReference>
<proteinExistence type="predicted"/>
<organism evidence="3 4">
    <name type="scientific">Chironomus riparius</name>
    <dbReference type="NCBI Taxonomy" id="315576"/>
    <lineage>
        <taxon>Eukaryota</taxon>
        <taxon>Metazoa</taxon>
        <taxon>Ecdysozoa</taxon>
        <taxon>Arthropoda</taxon>
        <taxon>Hexapoda</taxon>
        <taxon>Insecta</taxon>
        <taxon>Pterygota</taxon>
        <taxon>Neoptera</taxon>
        <taxon>Endopterygota</taxon>
        <taxon>Diptera</taxon>
        <taxon>Nematocera</taxon>
        <taxon>Chironomoidea</taxon>
        <taxon>Chironomidae</taxon>
        <taxon>Chironominae</taxon>
        <taxon>Chironomus</taxon>
    </lineage>
</organism>